<evidence type="ECO:0000256" key="6">
    <source>
        <dbReference type="ARBA" id="ARBA00023004"/>
    </source>
</evidence>
<feature type="signal peptide" evidence="12">
    <location>
        <begin position="1"/>
        <end position="32"/>
    </location>
</feature>
<dbReference type="Gene3D" id="2.170.130.10">
    <property type="entry name" value="TonB-dependent receptor, plug domain"/>
    <property type="match status" value="1"/>
</dbReference>
<protein>
    <recommendedName>
        <fullName evidence="13">Secretin/TonB short N-terminal domain-containing protein</fullName>
    </recommendedName>
</protein>
<dbReference type="Proteomes" id="UP000017837">
    <property type="component" value="Unassembled WGS sequence"/>
</dbReference>
<evidence type="ECO:0000256" key="10">
    <source>
        <dbReference type="PROSITE-ProRule" id="PRU01360"/>
    </source>
</evidence>
<dbReference type="Pfam" id="PF07715">
    <property type="entry name" value="Plug"/>
    <property type="match status" value="1"/>
</dbReference>
<evidence type="ECO:0000313" key="14">
    <source>
        <dbReference type="EMBL" id="ESQ87015.1"/>
    </source>
</evidence>
<evidence type="ECO:0000256" key="11">
    <source>
        <dbReference type="RuleBase" id="RU003357"/>
    </source>
</evidence>
<feature type="domain" description="Secretin/TonB short N-terminal" evidence="13">
    <location>
        <begin position="58"/>
        <end position="109"/>
    </location>
</feature>
<reference evidence="14 15" key="1">
    <citation type="journal article" date="2014" name="Nature">
        <title>Sequential evolution of bacterial morphology by co-option of a developmental regulator.</title>
        <authorList>
            <person name="Jiang C."/>
            <person name="Brown P.J."/>
            <person name="Ducret A."/>
            <person name="Brun Y.V."/>
        </authorList>
    </citation>
    <scope>NUCLEOTIDE SEQUENCE [LARGE SCALE GENOMIC DNA]</scope>
    <source>
        <strain evidence="14 15">DSM 16100</strain>
    </source>
</reference>
<keyword evidence="9 10" id="KW-0998">Cell outer membrane</keyword>
<keyword evidence="5 10" id="KW-0812">Transmembrane</keyword>
<keyword evidence="12" id="KW-0732">Signal</keyword>
<gene>
    <name evidence="14" type="ORF">ABENE_17450</name>
</gene>
<evidence type="ECO:0000259" key="13">
    <source>
        <dbReference type="SMART" id="SM00965"/>
    </source>
</evidence>
<dbReference type="SMART" id="SM00965">
    <property type="entry name" value="STN"/>
    <property type="match status" value="1"/>
</dbReference>
<evidence type="ECO:0000256" key="1">
    <source>
        <dbReference type="ARBA" id="ARBA00004571"/>
    </source>
</evidence>
<evidence type="ECO:0000313" key="15">
    <source>
        <dbReference type="Proteomes" id="UP000017837"/>
    </source>
</evidence>
<feature type="chain" id="PRO_5004724864" description="Secretin/TonB short N-terminal domain-containing protein" evidence="12">
    <location>
        <begin position="33"/>
        <end position="848"/>
    </location>
</feature>
<keyword evidence="3 10" id="KW-1134">Transmembrane beta strand</keyword>
<evidence type="ECO:0000256" key="2">
    <source>
        <dbReference type="ARBA" id="ARBA00022448"/>
    </source>
</evidence>
<keyword evidence="7 11" id="KW-0798">TonB box</keyword>
<comment type="caution">
    <text evidence="14">The sequence shown here is derived from an EMBL/GenBank/DDBJ whole genome shotgun (WGS) entry which is preliminary data.</text>
</comment>
<dbReference type="InterPro" id="IPR039426">
    <property type="entry name" value="TonB-dep_rcpt-like"/>
</dbReference>
<comment type="similarity">
    <text evidence="10 11">Belongs to the TonB-dependent receptor family.</text>
</comment>
<dbReference type="Gene3D" id="2.40.170.20">
    <property type="entry name" value="TonB-dependent receptor, beta-barrel domain"/>
    <property type="match status" value="1"/>
</dbReference>
<keyword evidence="6" id="KW-0408">Iron</keyword>
<evidence type="ECO:0000256" key="9">
    <source>
        <dbReference type="ARBA" id="ARBA00023237"/>
    </source>
</evidence>
<accession>V4PNF1</accession>
<dbReference type="InterPro" id="IPR036942">
    <property type="entry name" value="Beta-barrel_TonB_sf"/>
</dbReference>
<dbReference type="Pfam" id="PF00593">
    <property type="entry name" value="TonB_dep_Rec_b-barrel"/>
    <property type="match status" value="1"/>
</dbReference>
<evidence type="ECO:0000256" key="8">
    <source>
        <dbReference type="ARBA" id="ARBA00023136"/>
    </source>
</evidence>
<dbReference type="Gene3D" id="3.55.50.30">
    <property type="match status" value="1"/>
</dbReference>
<evidence type="ECO:0000256" key="4">
    <source>
        <dbReference type="ARBA" id="ARBA00022496"/>
    </source>
</evidence>
<keyword evidence="2 10" id="KW-0813">Transport</keyword>
<keyword evidence="8 10" id="KW-0472">Membrane</keyword>
<dbReference type="OrthoDB" id="7051241at2"/>
<dbReference type="PANTHER" id="PTHR47234">
    <property type="match status" value="1"/>
</dbReference>
<keyword evidence="4" id="KW-0410">Iron transport</keyword>
<proteinExistence type="inferred from homology"/>
<comment type="subcellular location">
    <subcellularLocation>
        <location evidence="1 10">Cell outer membrane</location>
        <topology evidence="1 10">Multi-pass membrane protein</topology>
    </subcellularLocation>
</comment>
<dbReference type="InterPro" id="IPR011662">
    <property type="entry name" value="Secretin/TonB_short_N"/>
</dbReference>
<dbReference type="InterPro" id="IPR037066">
    <property type="entry name" value="Plug_dom_sf"/>
</dbReference>
<keyword evidence="15" id="KW-1185">Reference proteome</keyword>
<dbReference type="EMBL" id="AWGB01000047">
    <property type="protein sequence ID" value="ESQ87015.1"/>
    <property type="molecule type" value="Genomic_DNA"/>
</dbReference>
<dbReference type="eggNOG" id="COG4771">
    <property type="taxonomic scope" value="Bacteria"/>
</dbReference>
<dbReference type="PATRIC" id="fig|1121022.4.peg.3563"/>
<dbReference type="GO" id="GO:0006826">
    <property type="term" value="P:iron ion transport"/>
    <property type="evidence" value="ECO:0007669"/>
    <property type="project" value="UniProtKB-KW"/>
</dbReference>
<dbReference type="AlphaFoldDB" id="V4PNF1"/>
<dbReference type="PROSITE" id="PS52016">
    <property type="entry name" value="TONB_DEPENDENT_REC_3"/>
    <property type="match status" value="1"/>
</dbReference>
<dbReference type="PANTHER" id="PTHR47234:SF3">
    <property type="entry name" value="SECRETIN_TONB SHORT N-TERMINAL DOMAIN-CONTAINING PROTEIN"/>
    <property type="match status" value="1"/>
</dbReference>
<dbReference type="SUPFAM" id="SSF56935">
    <property type="entry name" value="Porins"/>
    <property type="match status" value="1"/>
</dbReference>
<dbReference type="STRING" id="1121022.GCA_000376105_03749"/>
<dbReference type="InterPro" id="IPR012910">
    <property type="entry name" value="Plug_dom"/>
</dbReference>
<name>V4PNF1_9CAUL</name>
<dbReference type="CDD" id="cd01347">
    <property type="entry name" value="ligand_gated_channel"/>
    <property type="match status" value="1"/>
</dbReference>
<evidence type="ECO:0000256" key="5">
    <source>
        <dbReference type="ARBA" id="ARBA00022692"/>
    </source>
</evidence>
<evidence type="ECO:0000256" key="12">
    <source>
        <dbReference type="SAM" id="SignalP"/>
    </source>
</evidence>
<organism evidence="14 15">
    <name type="scientific">Asticcacaulis benevestitus DSM 16100 = ATCC BAA-896</name>
    <dbReference type="NCBI Taxonomy" id="1121022"/>
    <lineage>
        <taxon>Bacteria</taxon>
        <taxon>Pseudomonadati</taxon>
        <taxon>Pseudomonadota</taxon>
        <taxon>Alphaproteobacteria</taxon>
        <taxon>Caulobacterales</taxon>
        <taxon>Caulobacteraceae</taxon>
        <taxon>Asticcacaulis</taxon>
    </lineage>
</organism>
<dbReference type="GO" id="GO:0009279">
    <property type="term" value="C:cell outer membrane"/>
    <property type="evidence" value="ECO:0007669"/>
    <property type="project" value="UniProtKB-SubCell"/>
</dbReference>
<evidence type="ECO:0000256" key="7">
    <source>
        <dbReference type="ARBA" id="ARBA00023077"/>
    </source>
</evidence>
<keyword evidence="4" id="KW-0406">Ion transport</keyword>
<evidence type="ECO:0000256" key="3">
    <source>
        <dbReference type="ARBA" id="ARBA00022452"/>
    </source>
</evidence>
<dbReference type="InterPro" id="IPR000531">
    <property type="entry name" value="Beta-barrel_TonB"/>
</dbReference>
<sequence length="848" mass="90109">MLNSKTLYSTTKTSILALMLGAALASSALAQAKPTYAFKIPSENTADALNAFAVQAKVHLLFPYDQAAKTSAQAVEGVFTREQALAKILEGTGLEIASQSDDTISLRTIQARPEASSGPATEVIVTGTHIRGGNPTSPVHVIDRKEIDRSGYADIGDVIRSLPENFSGGQNPGVMFANSANGDNTNLTNASTVNLRGLGTDATLTLLNGHRMASDGYFQASDISGVPLAAVQRIEVVPDGASALYGSDAVAGVANLILRKNYTGTDVSGRYGAATQGGGSQTSVSLLSGTASDTHYLMMNLELERQDPVKAGQRAFTANADPGTTLFQSQDRRSLFVAGGVTVSDQTDLSFDALVSDRTTEGQFNLGAVYFTRNYTPNYNLSVGVTTRLPGDWKLRVTGVAAGSRNSLLTEMPEYDYAGTAHYANSLSYIEAIADGTLIHLPTGDVKSAVGVGYRTETYQTWVFGDDDLYKGDRGVGYVFAEALVPLILADVARTGLEALELSVSARSEQYSDFGGTTNPRLGIRYVPFSDLTVRGTWGQSFKAPSFDKMYQPAYVTLYRASVRGYAGGGTALSVGGGNLDLKPETSTSWTLGADYTPVGFPGLRLSATYFDIDYTDRVVNPISSFGTALSNPIFTPFIDWSPTADAQGALIDRASEFNNFSGAPYDPSTVVAILKNYYTNASAQTARGVDLAFSQSFVVSDGTLNLYANGTWLQLDQQTISTVPEVRLSGTIFNAPDFKARAGLSYVRAGLSASSTVNYLSAETDTGVTPNDEIGSWTTVDANVAYRFQDGVAALKGTRLSLSIANLFDRDPPRANSAALAYPGLAFDSTNTSVMGRFISLTLSRTW</sequence>
<dbReference type="RefSeq" id="WP_018083432.1">
    <property type="nucleotide sequence ID" value="NZ_AQWM01000032.1"/>
</dbReference>